<gene>
    <name evidence="10" type="ORF">EDI_146150</name>
</gene>
<dbReference type="InterPro" id="IPR021846">
    <property type="entry name" value="NFACT-C"/>
</dbReference>
<dbReference type="PANTHER" id="PTHR15239:SF6">
    <property type="entry name" value="RIBOSOME QUALITY CONTROL COMPLEX SUBUNIT NEMF"/>
    <property type="match status" value="1"/>
</dbReference>
<comment type="subcellular location">
    <subcellularLocation>
        <location evidence="1">Cytoplasm</location>
    </subcellularLocation>
</comment>
<dbReference type="GO" id="GO:0005737">
    <property type="term" value="C:cytoplasm"/>
    <property type="evidence" value="ECO:0007669"/>
    <property type="project" value="UniProtKB-SubCell"/>
</dbReference>
<comment type="similarity">
    <text evidence="2">Belongs to the NEMF family.</text>
</comment>
<dbReference type="InterPro" id="IPR008532">
    <property type="entry name" value="NFACT_RNA-bd"/>
</dbReference>
<keyword evidence="3" id="KW-0963">Cytoplasm</keyword>
<feature type="coiled-coil region" evidence="7">
    <location>
        <begin position="447"/>
        <end position="474"/>
    </location>
</feature>
<feature type="compositionally biased region" description="Basic residues" evidence="8">
    <location>
        <begin position="746"/>
        <end position="761"/>
    </location>
</feature>
<evidence type="ECO:0000256" key="5">
    <source>
        <dbReference type="ARBA" id="ARBA00070414"/>
    </source>
</evidence>
<dbReference type="eggNOG" id="KOG2030">
    <property type="taxonomic scope" value="Eukaryota"/>
</dbReference>
<evidence type="ECO:0000256" key="6">
    <source>
        <dbReference type="PROSITE-ProRule" id="PRU00047"/>
    </source>
</evidence>
<feature type="region of interest" description="Disordered" evidence="8">
    <location>
        <begin position="728"/>
        <end position="773"/>
    </location>
</feature>
<dbReference type="PANTHER" id="PTHR15239">
    <property type="entry name" value="NUCLEAR EXPORT MEDIATOR FACTOR NEMF"/>
    <property type="match status" value="1"/>
</dbReference>
<dbReference type="InterPro" id="IPR036875">
    <property type="entry name" value="Znf_CCHC_sf"/>
</dbReference>
<dbReference type="KEGG" id="edi:EDI_146150"/>
<dbReference type="GO" id="GO:0000049">
    <property type="term" value="F:tRNA binding"/>
    <property type="evidence" value="ECO:0007669"/>
    <property type="project" value="TreeGrafter"/>
</dbReference>
<feature type="coiled-coil region" evidence="7">
    <location>
        <begin position="307"/>
        <end position="363"/>
    </location>
</feature>
<keyword evidence="6" id="KW-0863">Zinc-finger</keyword>
<evidence type="ECO:0000313" key="11">
    <source>
        <dbReference type="Proteomes" id="UP000008076"/>
    </source>
</evidence>
<dbReference type="SMART" id="SM00343">
    <property type="entry name" value="ZnF_C2HC"/>
    <property type="match status" value="1"/>
</dbReference>
<keyword evidence="6" id="KW-0479">Metal-binding</keyword>
<dbReference type="InterPro" id="IPR001878">
    <property type="entry name" value="Znf_CCHC"/>
</dbReference>
<keyword evidence="6" id="KW-0862">Zinc</keyword>
<dbReference type="Gene3D" id="2.30.310.10">
    <property type="entry name" value="ibrinogen binding protein from staphylococcus aureus domain"/>
    <property type="match status" value="1"/>
</dbReference>
<dbReference type="OrthoDB" id="207084at2759"/>
<dbReference type="Pfam" id="PF05670">
    <property type="entry name" value="NFACT-R_1"/>
    <property type="match status" value="1"/>
</dbReference>
<dbReference type="GO" id="GO:0072344">
    <property type="term" value="P:rescue of stalled ribosome"/>
    <property type="evidence" value="ECO:0007669"/>
    <property type="project" value="TreeGrafter"/>
</dbReference>
<dbReference type="GO" id="GO:0043023">
    <property type="term" value="F:ribosomal large subunit binding"/>
    <property type="evidence" value="ECO:0007669"/>
    <property type="project" value="TreeGrafter"/>
</dbReference>
<dbReference type="GO" id="GO:1990112">
    <property type="term" value="C:RQC complex"/>
    <property type="evidence" value="ECO:0007669"/>
    <property type="project" value="TreeGrafter"/>
</dbReference>
<proteinExistence type="inferred from homology"/>
<evidence type="ECO:0000259" key="9">
    <source>
        <dbReference type="PROSITE" id="PS50158"/>
    </source>
</evidence>
<organism evidence="11">
    <name type="scientific">Entamoeba dispar (strain ATCC PRA-260 / SAW760)</name>
    <dbReference type="NCBI Taxonomy" id="370354"/>
    <lineage>
        <taxon>Eukaryota</taxon>
        <taxon>Amoebozoa</taxon>
        <taxon>Evosea</taxon>
        <taxon>Archamoebae</taxon>
        <taxon>Mastigamoebida</taxon>
        <taxon>Entamoebidae</taxon>
        <taxon>Entamoeba</taxon>
    </lineage>
</organism>
<dbReference type="GO" id="GO:0008270">
    <property type="term" value="F:zinc ion binding"/>
    <property type="evidence" value="ECO:0007669"/>
    <property type="project" value="UniProtKB-KW"/>
</dbReference>
<dbReference type="Proteomes" id="UP000008076">
    <property type="component" value="Unassembled WGS sequence"/>
</dbReference>
<keyword evidence="11" id="KW-1185">Reference proteome</keyword>
<name>B0EU89_ENTDS</name>
<dbReference type="Pfam" id="PF00098">
    <property type="entry name" value="zf-CCHC"/>
    <property type="match status" value="1"/>
</dbReference>
<dbReference type="OMA" id="MFLEFFA"/>
<keyword evidence="4 7" id="KW-0175">Coiled coil</keyword>
<sequence>MNQFSKKPRKWMSPLEIKAIVGEMNNKLLNFNINTVYDINRRLYVIKLSKTDCKEFIVIESGVRVHLTEYNREKSDFPNNFTSKLRKYLNKKKLIKINQIGNDRVIELVFGNVTERYSLVVDLYSNGNICLCDQEYKILLTLRSFTFDKTGDKVAVGEKYPLHLLSDANGIDELKKIIKEYNTIFTSESMKGWTLKQLINYTSDFGQQLSDHCCSQFGKESSKTKKFEEFNEEEKSLMKNILEEAITRYEKIDSGNCKGYIFYHETHQKKYYEEVSCDIFNQDSKRKYIEFESFEKAMDEFHSHIEKQEYEAEVEKKEMIMKKKVQAVIDGHQKRYQGLLDKAETLKNEAEAVEENIQVVDQLIQEINVFLKEKMKWEQIEGIIEELKENDPTSIAKYIKRFDFKNEVVVLELRHTNEDKIIDVEIALNKNGFENVRNFYEMRKNILAKAEKTIESKDLAIKQAENKQERVAKEKKITLVDVKKMRKRFWFEKFHWFLSSENFIIISGKDALQNDIIYRRYMKNTDIYVHADIHGAASCIIKGIPGKTIGAPTLEQAGKIAVCRSSAWTSKIVTSAWWVYSDQVSKTAPSGEYLTTGSFMIRGKKNYLPPVPLVFGIGIMFVVEKEDKENHEEITQQETKEVQQKESVERIIEIHEQEKDKEQKEENREVVPIQVEEVKVKNLEVKEKDEGSKVTIEEIQFKKVEFSSKKEEEEARLQQKLEKKKRIEKRKEIEDKKKKDEEEKKKNKTVRGKAGKMKKLKKYEEQDEEDRKKMEERIGHKFNVKEEEKPKEDIKKVVPVQCFFCGSTEHLAKDCPKRKEELKKKQEEKIKERMEEEEGIDDEEMSIDDTIFVGELVEGMSVKFAVPVCGPYECISKYKYHIKLTPGNTKAGKAIKNIIGLWSTWKDQTELEKLLISGISTDEYIGVMMSDVTVHQPNGKIKTQKWKGGSNKEKKSKGKK</sequence>
<dbReference type="GeneID" id="5886619"/>
<dbReference type="FunFam" id="2.30.310.10:FF:000003">
    <property type="entry name" value="Zinc knuckle domain containing protein"/>
    <property type="match status" value="1"/>
</dbReference>
<evidence type="ECO:0000256" key="2">
    <source>
        <dbReference type="ARBA" id="ARBA00008318"/>
    </source>
</evidence>
<dbReference type="Gene3D" id="4.10.60.10">
    <property type="entry name" value="Zinc finger, CCHC-type"/>
    <property type="match status" value="1"/>
</dbReference>
<evidence type="ECO:0000256" key="1">
    <source>
        <dbReference type="ARBA" id="ARBA00004496"/>
    </source>
</evidence>
<reference evidence="11" key="1">
    <citation type="submission" date="2007-12" db="EMBL/GenBank/DDBJ databases">
        <title>Annotation of Entamoeba dispar SAW760.</title>
        <authorList>
            <person name="Lorenzi H."/>
            <person name="Inman J."/>
            <person name="Schobel S."/>
            <person name="Amedeo P."/>
            <person name="Caler E."/>
        </authorList>
    </citation>
    <scope>NUCLEOTIDE SEQUENCE [LARGE SCALE GENOMIC DNA]</scope>
    <source>
        <strain evidence="11">ATCC PRA-260 / SAW760</strain>
    </source>
</reference>
<evidence type="ECO:0000256" key="7">
    <source>
        <dbReference type="SAM" id="Coils"/>
    </source>
</evidence>
<protein>
    <recommendedName>
        <fullName evidence="5">Ribosome quality control complex subunit 2</fullName>
    </recommendedName>
</protein>
<dbReference type="AlphaFoldDB" id="B0EU89"/>
<evidence type="ECO:0000256" key="8">
    <source>
        <dbReference type="SAM" id="MobiDB-lite"/>
    </source>
</evidence>
<dbReference type="Pfam" id="PF11923">
    <property type="entry name" value="NFACT-C"/>
    <property type="match status" value="1"/>
</dbReference>
<dbReference type="PROSITE" id="PS50158">
    <property type="entry name" value="ZF_CCHC"/>
    <property type="match status" value="1"/>
</dbReference>
<dbReference type="InterPro" id="IPR051608">
    <property type="entry name" value="RQC_Subunit_NEMF"/>
</dbReference>
<evidence type="ECO:0000313" key="10">
    <source>
        <dbReference type="EMBL" id="EDR21907.1"/>
    </source>
</evidence>
<dbReference type="VEuPathDB" id="AmoebaDB:EDI_146150"/>
<feature type="region of interest" description="Disordered" evidence="8">
    <location>
        <begin position="939"/>
        <end position="960"/>
    </location>
</feature>
<feature type="domain" description="CCHC-type" evidence="9">
    <location>
        <begin position="802"/>
        <end position="817"/>
    </location>
</feature>
<evidence type="ECO:0000256" key="4">
    <source>
        <dbReference type="ARBA" id="ARBA00023054"/>
    </source>
</evidence>
<dbReference type="SUPFAM" id="SSF57756">
    <property type="entry name" value="Retrovirus zinc finger-like domains"/>
    <property type="match status" value="1"/>
</dbReference>
<dbReference type="Pfam" id="PF05833">
    <property type="entry name" value="NFACT_N"/>
    <property type="match status" value="1"/>
</dbReference>
<evidence type="ECO:0000256" key="3">
    <source>
        <dbReference type="ARBA" id="ARBA00022490"/>
    </source>
</evidence>
<dbReference type="GO" id="GO:1990116">
    <property type="term" value="P:ribosome-associated ubiquitin-dependent protein catabolic process"/>
    <property type="evidence" value="ECO:0007669"/>
    <property type="project" value="TreeGrafter"/>
</dbReference>
<dbReference type="EMBL" id="DS550852">
    <property type="protein sequence ID" value="EDR21907.1"/>
    <property type="molecule type" value="Genomic_DNA"/>
</dbReference>
<accession>B0EU89</accession>
<feature type="compositionally biased region" description="Basic and acidic residues" evidence="8">
    <location>
        <begin position="729"/>
        <end position="745"/>
    </location>
</feature>
<dbReference type="RefSeq" id="XP_001741648.1">
    <property type="nucleotide sequence ID" value="XM_001741596.1"/>
</dbReference>